<feature type="compositionally biased region" description="Basic and acidic residues" evidence="2">
    <location>
        <begin position="324"/>
        <end position="333"/>
    </location>
</feature>
<keyword evidence="1" id="KW-0175">Coiled coil</keyword>
<evidence type="ECO:0000256" key="2">
    <source>
        <dbReference type="SAM" id="MobiDB-lite"/>
    </source>
</evidence>
<keyword evidence="3" id="KW-0812">Transmembrane</keyword>
<evidence type="ECO:0000313" key="4">
    <source>
        <dbReference type="EMBL" id="SDF87210.1"/>
    </source>
</evidence>
<dbReference type="Proteomes" id="UP000183812">
    <property type="component" value="Unassembled WGS sequence"/>
</dbReference>
<accession>A0A1G7PP67</accession>
<dbReference type="SUPFAM" id="SSF58113">
    <property type="entry name" value="Apolipoprotein A-I"/>
    <property type="match status" value="1"/>
</dbReference>
<reference evidence="4 5" key="1">
    <citation type="submission" date="2016-10" db="EMBL/GenBank/DDBJ databases">
        <authorList>
            <person name="de Groot N.N."/>
        </authorList>
    </citation>
    <scope>NUCLEOTIDE SEQUENCE [LARGE SCALE GENOMIC DNA]</scope>
    <source>
        <strain evidence="5">DSM 938 / 37b4</strain>
    </source>
</reference>
<proteinExistence type="predicted"/>
<keyword evidence="3" id="KW-1133">Transmembrane helix</keyword>
<name>A0A1G7PP67_RHOCA</name>
<feature type="transmembrane region" description="Helical" evidence="3">
    <location>
        <begin position="136"/>
        <end position="156"/>
    </location>
</feature>
<dbReference type="Gene3D" id="1.20.120.20">
    <property type="entry name" value="Apolipoprotein"/>
    <property type="match status" value="1"/>
</dbReference>
<feature type="transmembrane region" description="Helical" evidence="3">
    <location>
        <begin position="176"/>
        <end position="201"/>
    </location>
</feature>
<evidence type="ECO:0000256" key="3">
    <source>
        <dbReference type="SAM" id="Phobius"/>
    </source>
</evidence>
<keyword evidence="4" id="KW-0282">Flagellum</keyword>
<dbReference type="NCBIfam" id="NF033914">
    <property type="entry name" value="antiphage_ZorA_1"/>
    <property type="match status" value="1"/>
</dbReference>
<dbReference type="AlphaFoldDB" id="A0A1G7PP67"/>
<evidence type="ECO:0000313" key="5">
    <source>
        <dbReference type="Proteomes" id="UP000183812"/>
    </source>
</evidence>
<gene>
    <name evidence="4" type="ORF">SAMN04244550_03006</name>
</gene>
<dbReference type="EMBL" id="FNAY01000019">
    <property type="protein sequence ID" value="SDF87210.1"/>
    <property type="molecule type" value="Genomic_DNA"/>
</dbReference>
<evidence type="ECO:0000256" key="1">
    <source>
        <dbReference type="SAM" id="Coils"/>
    </source>
</evidence>
<keyword evidence="3" id="KW-0472">Membrane</keyword>
<sequence>MSQFIFWASSFLTQEQMPGWISILILCWLVLSLAMVFLTTRRKLVTLRWLDELITKTANEEDFTAQSPRIDSEVKTRRTLRGYVHITAAWSEFRETLVLDETVTPPVLRNSVRPSGFFNLEDLHYGPGFYRHLPGLFVSVGLLLTFLGLISALQAIGSGLSIEATPEEMRGALNDLLGAASAKFIMSLTGLLASILFTITLRVSMGRVERSIHLLCARLEERLSFVSLEGVALKQLAIARGQEDSFKRIGLELVEKLGEPLRKEIPESIASSIGAAMAPLLDRVGKAGADGVGQMVNDLSSRFSDDVGRALSEASTQLSAAGEKIARLSDRMDQSSGRMGQEMESSVARLARAAEDLTARLASAAETTDGTLNAGAERLLGIMNETLEGIRRNTSEGADALREAAAAMRTSADSFKERLEAAAESGSAAVRSRMETTGVEVSGAVSLAGKELVEAVSRSGADLLSATGSFGDKLRQDLVDPISEVVEQLDQMATRLKDGSGQIATAAGNIRAGGEATRDAAQTVTAASRELAAAAGPIRGSVEQIETAVAGLSKSTERAADTVTRSARETAEGAVRILDAAKSALGAEQKLLEATLAKLGEALTQIERQREQIDDMDEKLGSAFEEFTKHVRTAVDTLFGHVRTMNGELAPAIDKMHEIVDRAEKFLPESRR</sequence>
<keyword evidence="4" id="KW-0969">Cilium</keyword>
<keyword evidence="4" id="KW-0966">Cell projection</keyword>
<protein>
    <submittedName>
        <fullName evidence="4">Flagellin FlgL</fullName>
    </submittedName>
</protein>
<feature type="coiled-coil region" evidence="1">
    <location>
        <begin position="589"/>
        <end position="626"/>
    </location>
</feature>
<organism evidence="4 5">
    <name type="scientific">Rhodobacter capsulatus</name>
    <name type="common">Rhodopseudomonas capsulata</name>
    <dbReference type="NCBI Taxonomy" id="1061"/>
    <lineage>
        <taxon>Bacteria</taxon>
        <taxon>Pseudomonadati</taxon>
        <taxon>Pseudomonadota</taxon>
        <taxon>Alphaproteobacteria</taxon>
        <taxon>Rhodobacterales</taxon>
        <taxon>Rhodobacter group</taxon>
        <taxon>Rhodobacter</taxon>
    </lineage>
</organism>
<feature type="region of interest" description="Disordered" evidence="2">
    <location>
        <begin position="322"/>
        <end position="347"/>
    </location>
</feature>
<feature type="transmembrane region" description="Helical" evidence="3">
    <location>
        <begin position="20"/>
        <end position="38"/>
    </location>
</feature>
<dbReference type="Gene3D" id="1.10.287.950">
    <property type="entry name" value="Methyl-accepting chemotaxis protein"/>
    <property type="match status" value="1"/>
</dbReference>